<name>A0A9K3JJ64_HELAN</name>
<protein>
    <submittedName>
        <fullName evidence="1">Uncharacterized protein</fullName>
    </submittedName>
</protein>
<reference evidence="1" key="1">
    <citation type="journal article" date="2017" name="Nature">
        <title>The sunflower genome provides insights into oil metabolism, flowering and Asterid evolution.</title>
        <authorList>
            <person name="Badouin H."/>
            <person name="Gouzy J."/>
            <person name="Grassa C.J."/>
            <person name="Murat F."/>
            <person name="Staton S.E."/>
            <person name="Cottret L."/>
            <person name="Lelandais-Briere C."/>
            <person name="Owens G.L."/>
            <person name="Carrere S."/>
            <person name="Mayjonade B."/>
            <person name="Legrand L."/>
            <person name="Gill N."/>
            <person name="Kane N.C."/>
            <person name="Bowers J.E."/>
            <person name="Hubner S."/>
            <person name="Bellec A."/>
            <person name="Berard A."/>
            <person name="Berges H."/>
            <person name="Blanchet N."/>
            <person name="Boniface M.C."/>
            <person name="Brunel D."/>
            <person name="Catrice O."/>
            <person name="Chaidir N."/>
            <person name="Claudel C."/>
            <person name="Donnadieu C."/>
            <person name="Faraut T."/>
            <person name="Fievet G."/>
            <person name="Helmstetter N."/>
            <person name="King M."/>
            <person name="Knapp S.J."/>
            <person name="Lai Z."/>
            <person name="Le Paslier M.C."/>
            <person name="Lippi Y."/>
            <person name="Lorenzon L."/>
            <person name="Mandel J.R."/>
            <person name="Marage G."/>
            <person name="Marchand G."/>
            <person name="Marquand E."/>
            <person name="Bret-Mestries E."/>
            <person name="Morien E."/>
            <person name="Nambeesan S."/>
            <person name="Nguyen T."/>
            <person name="Pegot-Espagnet P."/>
            <person name="Pouilly N."/>
            <person name="Raftis F."/>
            <person name="Sallet E."/>
            <person name="Schiex T."/>
            <person name="Thomas J."/>
            <person name="Vandecasteele C."/>
            <person name="Vares D."/>
            <person name="Vear F."/>
            <person name="Vautrin S."/>
            <person name="Crespi M."/>
            <person name="Mangin B."/>
            <person name="Burke J.M."/>
            <person name="Salse J."/>
            <person name="Munos S."/>
            <person name="Vincourt P."/>
            <person name="Rieseberg L.H."/>
            <person name="Langlade N.B."/>
        </authorList>
    </citation>
    <scope>NUCLEOTIDE SEQUENCE</scope>
    <source>
        <tissue evidence="1">Leaves</tissue>
    </source>
</reference>
<dbReference type="Proteomes" id="UP000215914">
    <property type="component" value="Unassembled WGS sequence"/>
</dbReference>
<sequence>MSLTHFCQLSSYINVFSTFVFSNHISNVSLPQIPSSQKKLKLSLSQFQKFFWGYVVCLDHDDDDDDDDDCSTVVSSVIVSTSFKLFMNKVKDYVYEDRATLQQLKKCFQVLHLDLFTRDHVSRNLMLMH</sequence>
<proteinExistence type="predicted"/>
<reference evidence="1" key="2">
    <citation type="submission" date="2020-06" db="EMBL/GenBank/DDBJ databases">
        <title>Helianthus annuus Genome sequencing and assembly Release 2.</title>
        <authorList>
            <person name="Gouzy J."/>
            <person name="Langlade N."/>
            <person name="Munos S."/>
        </authorList>
    </citation>
    <scope>NUCLEOTIDE SEQUENCE</scope>
    <source>
        <tissue evidence="1">Leaves</tissue>
    </source>
</reference>
<evidence type="ECO:0000313" key="2">
    <source>
        <dbReference type="Proteomes" id="UP000215914"/>
    </source>
</evidence>
<dbReference type="AlphaFoldDB" id="A0A9K3JJ64"/>
<accession>A0A9K3JJ64</accession>
<organism evidence="1 2">
    <name type="scientific">Helianthus annuus</name>
    <name type="common">Common sunflower</name>
    <dbReference type="NCBI Taxonomy" id="4232"/>
    <lineage>
        <taxon>Eukaryota</taxon>
        <taxon>Viridiplantae</taxon>
        <taxon>Streptophyta</taxon>
        <taxon>Embryophyta</taxon>
        <taxon>Tracheophyta</taxon>
        <taxon>Spermatophyta</taxon>
        <taxon>Magnoliopsida</taxon>
        <taxon>eudicotyledons</taxon>
        <taxon>Gunneridae</taxon>
        <taxon>Pentapetalae</taxon>
        <taxon>asterids</taxon>
        <taxon>campanulids</taxon>
        <taxon>Asterales</taxon>
        <taxon>Asteraceae</taxon>
        <taxon>Asteroideae</taxon>
        <taxon>Heliantheae alliance</taxon>
        <taxon>Heliantheae</taxon>
        <taxon>Helianthus</taxon>
    </lineage>
</organism>
<gene>
    <name evidence="1" type="ORF">HanXRQr2_Chr03g0136001</name>
</gene>
<evidence type="ECO:0000313" key="1">
    <source>
        <dbReference type="EMBL" id="KAF5816596.1"/>
    </source>
</evidence>
<dbReference type="EMBL" id="MNCJ02000318">
    <property type="protein sequence ID" value="KAF5816596.1"/>
    <property type="molecule type" value="Genomic_DNA"/>
</dbReference>
<keyword evidence="2" id="KW-1185">Reference proteome</keyword>
<dbReference type="Gramene" id="mRNA:HanXRQr2_Chr03g0136001">
    <property type="protein sequence ID" value="mRNA:HanXRQr2_Chr03g0136001"/>
    <property type="gene ID" value="HanXRQr2_Chr03g0136001"/>
</dbReference>
<comment type="caution">
    <text evidence="1">The sequence shown here is derived from an EMBL/GenBank/DDBJ whole genome shotgun (WGS) entry which is preliminary data.</text>
</comment>